<gene>
    <name evidence="2" type="ORF">SKAU_G00373780</name>
</gene>
<reference evidence="2" key="1">
    <citation type="journal article" date="2023" name="Science">
        <title>Genome structures resolve the early diversification of teleost fishes.</title>
        <authorList>
            <person name="Parey E."/>
            <person name="Louis A."/>
            <person name="Montfort J."/>
            <person name="Bouchez O."/>
            <person name="Roques C."/>
            <person name="Iampietro C."/>
            <person name="Lluch J."/>
            <person name="Castinel A."/>
            <person name="Donnadieu C."/>
            <person name="Desvignes T."/>
            <person name="Floi Bucao C."/>
            <person name="Jouanno E."/>
            <person name="Wen M."/>
            <person name="Mejri S."/>
            <person name="Dirks R."/>
            <person name="Jansen H."/>
            <person name="Henkel C."/>
            <person name="Chen W.J."/>
            <person name="Zahm M."/>
            <person name="Cabau C."/>
            <person name="Klopp C."/>
            <person name="Thompson A.W."/>
            <person name="Robinson-Rechavi M."/>
            <person name="Braasch I."/>
            <person name="Lecointre G."/>
            <person name="Bobe J."/>
            <person name="Postlethwait J.H."/>
            <person name="Berthelot C."/>
            <person name="Roest Crollius H."/>
            <person name="Guiguen Y."/>
        </authorList>
    </citation>
    <scope>NUCLEOTIDE SEQUENCE</scope>
    <source>
        <strain evidence="2">WJC10195</strain>
    </source>
</reference>
<dbReference type="EMBL" id="JAINUF010000018">
    <property type="protein sequence ID" value="KAJ8338412.1"/>
    <property type="molecule type" value="Genomic_DNA"/>
</dbReference>
<evidence type="ECO:0000256" key="1">
    <source>
        <dbReference type="SAM" id="MobiDB-lite"/>
    </source>
</evidence>
<organism evidence="2 3">
    <name type="scientific">Synaphobranchus kaupii</name>
    <name type="common">Kaup's arrowtooth eel</name>
    <dbReference type="NCBI Taxonomy" id="118154"/>
    <lineage>
        <taxon>Eukaryota</taxon>
        <taxon>Metazoa</taxon>
        <taxon>Chordata</taxon>
        <taxon>Craniata</taxon>
        <taxon>Vertebrata</taxon>
        <taxon>Euteleostomi</taxon>
        <taxon>Actinopterygii</taxon>
        <taxon>Neopterygii</taxon>
        <taxon>Teleostei</taxon>
        <taxon>Anguilliformes</taxon>
        <taxon>Synaphobranchidae</taxon>
        <taxon>Synaphobranchus</taxon>
    </lineage>
</organism>
<dbReference type="Proteomes" id="UP001152622">
    <property type="component" value="Chromosome 18"/>
</dbReference>
<proteinExistence type="predicted"/>
<comment type="caution">
    <text evidence="2">The sequence shown here is derived from an EMBL/GenBank/DDBJ whole genome shotgun (WGS) entry which is preliminary data.</text>
</comment>
<evidence type="ECO:0000313" key="3">
    <source>
        <dbReference type="Proteomes" id="UP001152622"/>
    </source>
</evidence>
<accession>A0A9Q1EGJ8</accession>
<evidence type="ECO:0000313" key="2">
    <source>
        <dbReference type="EMBL" id="KAJ8338412.1"/>
    </source>
</evidence>
<feature type="compositionally biased region" description="Basic residues" evidence="1">
    <location>
        <begin position="178"/>
        <end position="188"/>
    </location>
</feature>
<name>A0A9Q1EGJ8_SYNKA</name>
<dbReference type="AlphaFoldDB" id="A0A9Q1EGJ8"/>
<sequence>MLPVCAADYYGNANDASRQTRSQLFNRTALRPGRKTWPSQEQSLIAKSRSKKCRTFQRVAKVSECLGRSDSTDAADGLDGSRPRGRTLHLILPLSPAQGSLSREINGNGACSNTARRGAGCNGTSSFCCRGVMDCDAITHPHAPVASTCRNTPFVKDSGQTSPAYPRLGRDKGPRFRPSPRKAKRHLRQEHSFKGSLPLHSIFCKTGRGDP</sequence>
<feature type="region of interest" description="Disordered" evidence="1">
    <location>
        <begin position="153"/>
        <end position="192"/>
    </location>
</feature>
<keyword evidence="3" id="KW-1185">Reference proteome</keyword>
<protein>
    <submittedName>
        <fullName evidence="2">Uncharacterized protein</fullName>
    </submittedName>
</protein>